<comment type="function">
    <text evidence="1">May be involved in MAP kinase activation, epithelial sodium channel (ENaC) down-regulation and cell cycling.</text>
</comment>
<dbReference type="InterPro" id="IPR020282">
    <property type="entry name" value="Avpi1/C8orf4_dom"/>
</dbReference>
<reference evidence="6" key="1">
    <citation type="journal article" date="2014" name="PLoS ONE">
        <title>The genome and linkage map of the northern pike (Esox lucius): conserved synteny revealed between the salmonid sister group and the Neoteleostei.</title>
        <authorList>
            <person name="Rondeau E.B."/>
            <person name="Minkley D.R."/>
            <person name="Leong J.S."/>
            <person name="Messmer A.M."/>
            <person name="Jantzen J.R."/>
            <person name="von Schalburg K.R."/>
            <person name="Lemon C."/>
            <person name="Bird N.H."/>
            <person name="Koop B.F."/>
        </authorList>
    </citation>
    <scope>NUCLEOTIDE SEQUENCE</scope>
</reference>
<dbReference type="PANTHER" id="PTHR14350">
    <property type="entry name" value="ARGININE VASOPRESSIN-INDUCED PROTEIN 1"/>
    <property type="match status" value="1"/>
</dbReference>
<accession>A0A3P9AAM1</accession>
<evidence type="ECO:0000256" key="3">
    <source>
        <dbReference type="ARBA" id="ARBA00023306"/>
    </source>
</evidence>
<reference evidence="5" key="2">
    <citation type="submission" date="2020-02" db="EMBL/GenBank/DDBJ databases">
        <title>Esox lucius (northern pike) genome, fEsoLuc1, primary haplotype.</title>
        <authorList>
            <person name="Myers G."/>
            <person name="Karagic N."/>
            <person name="Meyer A."/>
            <person name="Pippel M."/>
            <person name="Reichard M."/>
            <person name="Winkler S."/>
            <person name="Tracey A."/>
            <person name="Sims Y."/>
            <person name="Howe K."/>
            <person name="Rhie A."/>
            <person name="Formenti G."/>
            <person name="Durbin R."/>
            <person name="Fedrigo O."/>
            <person name="Jarvis E.D."/>
        </authorList>
    </citation>
    <scope>NUCLEOTIDE SEQUENCE [LARGE SCALE GENOMIC DNA]</scope>
</reference>
<feature type="domain" description="Arginine vasopressin-induced protein 1/transcriptional and immune response regulator" evidence="4">
    <location>
        <begin position="11"/>
        <end position="77"/>
    </location>
</feature>
<evidence type="ECO:0000259" key="4">
    <source>
        <dbReference type="Pfam" id="PF15063"/>
    </source>
</evidence>
<dbReference type="InterPro" id="IPR039579">
    <property type="entry name" value="AVPI1"/>
</dbReference>
<dbReference type="Bgee" id="ENSELUG00000000683">
    <property type="expression patterns" value="Expressed in camera-type eye and 15 other cell types or tissues"/>
</dbReference>
<reference evidence="5" key="4">
    <citation type="submission" date="2025-09" db="UniProtKB">
        <authorList>
            <consortium name="Ensembl"/>
        </authorList>
    </citation>
    <scope>IDENTIFICATION</scope>
</reference>
<dbReference type="AlphaFoldDB" id="A0A3P9AAM1"/>
<evidence type="ECO:0000256" key="2">
    <source>
        <dbReference type="ARBA" id="ARBA00020697"/>
    </source>
</evidence>
<keyword evidence="3" id="KW-0131">Cell cycle</keyword>
<evidence type="ECO:0000313" key="5">
    <source>
        <dbReference type="Ensembl" id="ENSELUP00000037760.2"/>
    </source>
</evidence>
<keyword evidence="6" id="KW-1185">Reference proteome</keyword>
<dbReference type="GeneTree" id="ENSGT01030000234958"/>
<dbReference type="STRING" id="8010.ENSELUP00000037760"/>
<dbReference type="OMA" id="CSNIFAG"/>
<evidence type="ECO:0000313" key="6">
    <source>
        <dbReference type="Proteomes" id="UP000265140"/>
    </source>
</evidence>
<reference evidence="5" key="3">
    <citation type="submission" date="2025-08" db="UniProtKB">
        <authorList>
            <consortium name="Ensembl"/>
        </authorList>
    </citation>
    <scope>IDENTIFICATION</scope>
</reference>
<dbReference type="InParanoid" id="A0A3P9AAM1"/>
<dbReference type="Pfam" id="PF15063">
    <property type="entry name" value="TC1"/>
    <property type="match status" value="1"/>
</dbReference>
<proteinExistence type="predicted"/>
<protein>
    <recommendedName>
        <fullName evidence="2">Arginine vasopressin-induced protein 1</fullName>
    </recommendedName>
</protein>
<dbReference type="Proteomes" id="UP000265140">
    <property type="component" value="Chromosome 9"/>
</dbReference>
<evidence type="ECO:0000256" key="1">
    <source>
        <dbReference type="ARBA" id="ARBA00002403"/>
    </source>
</evidence>
<organism evidence="5 6">
    <name type="scientific">Esox lucius</name>
    <name type="common">Northern pike</name>
    <dbReference type="NCBI Taxonomy" id="8010"/>
    <lineage>
        <taxon>Eukaryota</taxon>
        <taxon>Metazoa</taxon>
        <taxon>Chordata</taxon>
        <taxon>Craniata</taxon>
        <taxon>Vertebrata</taxon>
        <taxon>Euteleostomi</taxon>
        <taxon>Actinopterygii</taxon>
        <taxon>Neopterygii</taxon>
        <taxon>Teleostei</taxon>
        <taxon>Protacanthopterygii</taxon>
        <taxon>Esociformes</taxon>
        <taxon>Esocidae</taxon>
        <taxon>Esox</taxon>
    </lineage>
</organism>
<dbReference type="Ensembl" id="ENSELUT00000027574.3">
    <property type="protein sequence ID" value="ENSELUP00000037760.2"/>
    <property type="gene ID" value="ENSELUG00000000683.3"/>
</dbReference>
<sequence length="127" mass="14217">ISAKSSNAFLSLVDGPSLVWQSDQRRSRKSGCSNIFAGVNLRQLKRLFHVAGERDAEQRARLVLAGGQRDGEEEAKAREEGAAEAGLAQTLVGFRVKGRSRSGIRKEGHREPKWMKAFGHLRYERQR</sequence>
<name>A0A3P9AAM1_ESOLU</name>